<organism evidence="1 2">
    <name type="scientific">Phlebiopsis gigantea (strain 11061_1 CR5-6)</name>
    <name type="common">White-rot fungus</name>
    <name type="synonym">Peniophora gigantea</name>
    <dbReference type="NCBI Taxonomy" id="745531"/>
    <lineage>
        <taxon>Eukaryota</taxon>
        <taxon>Fungi</taxon>
        <taxon>Dikarya</taxon>
        <taxon>Basidiomycota</taxon>
        <taxon>Agaricomycotina</taxon>
        <taxon>Agaricomycetes</taxon>
        <taxon>Polyporales</taxon>
        <taxon>Phanerochaetaceae</taxon>
        <taxon>Phlebiopsis</taxon>
    </lineage>
</organism>
<dbReference type="Proteomes" id="UP000053257">
    <property type="component" value="Unassembled WGS sequence"/>
</dbReference>
<dbReference type="HOGENOM" id="CLU_1631050_0_0_1"/>
<reference evidence="1 2" key="1">
    <citation type="journal article" date="2014" name="PLoS Genet.">
        <title>Analysis of the Phlebiopsis gigantea genome, transcriptome and secretome provides insight into its pioneer colonization strategies of wood.</title>
        <authorList>
            <person name="Hori C."/>
            <person name="Ishida T."/>
            <person name="Igarashi K."/>
            <person name="Samejima M."/>
            <person name="Suzuki H."/>
            <person name="Master E."/>
            <person name="Ferreira P."/>
            <person name="Ruiz-Duenas F.J."/>
            <person name="Held B."/>
            <person name="Canessa P."/>
            <person name="Larrondo L.F."/>
            <person name="Schmoll M."/>
            <person name="Druzhinina I.S."/>
            <person name="Kubicek C.P."/>
            <person name="Gaskell J.A."/>
            <person name="Kersten P."/>
            <person name="St John F."/>
            <person name="Glasner J."/>
            <person name="Sabat G."/>
            <person name="Splinter BonDurant S."/>
            <person name="Syed K."/>
            <person name="Yadav J."/>
            <person name="Mgbeahuruike A.C."/>
            <person name="Kovalchuk A."/>
            <person name="Asiegbu F.O."/>
            <person name="Lackner G."/>
            <person name="Hoffmeister D."/>
            <person name="Rencoret J."/>
            <person name="Gutierrez A."/>
            <person name="Sun H."/>
            <person name="Lindquist E."/>
            <person name="Barry K."/>
            <person name="Riley R."/>
            <person name="Grigoriev I.V."/>
            <person name="Henrissat B."/>
            <person name="Kues U."/>
            <person name="Berka R.M."/>
            <person name="Martinez A.T."/>
            <person name="Covert S.F."/>
            <person name="Blanchette R.A."/>
            <person name="Cullen D."/>
        </authorList>
    </citation>
    <scope>NUCLEOTIDE SEQUENCE [LARGE SCALE GENOMIC DNA]</scope>
    <source>
        <strain evidence="1 2">11061_1 CR5-6</strain>
    </source>
</reference>
<sequence length="168" mass="17932">MATLLQLKADVEDKKGTRMKMVFSGASEAHLLAAEIAKAKVGVILRPVRPFPGAWDNRRIMAGPPVTNDTAVTVLLDHGVTVALGVTEAWEPVNARFDAGWVALEAAGRISRRQQYDLATGNLEKLMGLEGWIGGDGDLVVYQGGGAFNMSSKVVAVASPRHGSVEFF</sequence>
<accession>A0A0C3PDL4</accession>
<protein>
    <submittedName>
        <fullName evidence="1">Uncharacterized protein</fullName>
    </submittedName>
</protein>
<dbReference type="AlphaFoldDB" id="A0A0C3PDL4"/>
<evidence type="ECO:0000313" key="1">
    <source>
        <dbReference type="EMBL" id="KIP03408.1"/>
    </source>
</evidence>
<gene>
    <name evidence="1" type="ORF">PHLGIDRAFT_77605</name>
</gene>
<evidence type="ECO:0000313" key="2">
    <source>
        <dbReference type="Proteomes" id="UP000053257"/>
    </source>
</evidence>
<dbReference type="OrthoDB" id="2792048at2759"/>
<dbReference type="EMBL" id="KN840617">
    <property type="protein sequence ID" value="KIP03408.1"/>
    <property type="molecule type" value="Genomic_DNA"/>
</dbReference>
<name>A0A0C3PDL4_PHLG1</name>
<proteinExistence type="predicted"/>
<keyword evidence="2" id="KW-1185">Reference proteome</keyword>
<dbReference type="Gene3D" id="3.20.20.140">
    <property type="entry name" value="Metal-dependent hydrolases"/>
    <property type="match status" value="1"/>
</dbReference>